<evidence type="ECO:0000313" key="2">
    <source>
        <dbReference type="EMBL" id="KFN46733.1"/>
    </source>
</evidence>
<dbReference type="RefSeq" id="WP_052575184.1">
    <property type="nucleotide sequence ID" value="NZ_AVCK01000013.1"/>
</dbReference>
<dbReference type="SUPFAM" id="SSF159501">
    <property type="entry name" value="EreA/ChaN-like"/>
    <property type="match status" value="1"/>
</dbReference>
<feature type="signal peptide" evidence="1">
    <location>
        <begin position="1"/>
        <end position="20"/>
    </location>
</feature>
<feature type="chain" id="PRO_5001869174" description="Haem-binding uptake Tiki superfamily ChaN domain-containing protein" evidence="1">
    <location>
        <begin position="21"/>
        <end position="271"/>
    </location>
</feature>
<gene>
    <name evidence="2" type="ORF">N787_09460</name>
</gene>
<name>A0A091B290_9GAMM</name>
<dbReference type="EMBL" id="AVCK01000013">
    <property type="protein sequence ID" value="KFN46733.1"/>
    <property type="molecule type" value="Genomic_DNA"/>
</dbReference>
<evidence type="ECO:0008006" key="4">
    <source>
        <dbReference type="Google" id="ProtNLM"/>
    </source>
</evidence>
<dbReference type="OrthoDB" id="1409169at2"/>
<evidence type="ECO:0000313" key="3">
    <source>
        <dbReference type="Proteomes" id="UP000029393"/>
    </source>
</evidence>
<organism evidence="2 3">
    <name type="scientific">Arenimonas metalli CF5-1</name>
    <dbReference type="NCBI Taxonomy" id="1384056"/>
    <lineage>
        <taxon>Bacteria</taxon>
        <taxon>Pseudomonadati</taxon>
        <taxon>Pseudomonadota</taxon>
        <taxon>Gammaproteobacteria</taxon>
        <taxon>Lysobacterales</taxon>
        <taxon>Lysobacteraceae</taxon>
        <taxon>Arenimonas</taxon>
    </lineage>
</organism>
<comment type="caution">
    <text evidence="2">The sequence shown here is derived from an EMBL/GenBank/DDBJ whole genome shotgun (WGS) entry which is preliminary data.</text>
</comment>
<dbReference type="Proteomes" id="UP000029393">
    <property type="component" value="Unassembled WGS sequence"/>
</dbReference>
<reference evidence="2 3" key="1">
    <citation type="submission" date="2013-09" db="EMBL/GenBank/DDBJ databases">
        <title>Genome sequencing of Arenimonas metalli.</title>
        <authorList>
            <person name="Chen F."/>
            <person name="Wang G."/>
        </authorList>
    </citation>
    <scope>NUCLEOTIDE SEQUENCE [LARGE SCALE GENOMIC DNA]</scope>
    <source>
        <strain evidence="2 3">CF5-1</strain>
    </source>
</reference>
<proteinExistence type="predicted"/>
<dbReference type="AlphaFoldDB" id="A0A091B290"/>
<protein>
    <recommendedName>
        <fullName evidence="4">Haem-binding uptake Tiki superfamily ChaN domain-containing protein</fullName>
    </recommendedName>
</protein>
<keyword evidence="3" id="KW-1185">Reference proteome</keyword>
<evidence type="ECO:0000256" key="1">
    <source>
        <dbReference type="SAM" id="SignalP"/>
    </source>
</evidence>
<keyword evidence="1" id="KW-0732">Signal</keyword>
<accession>A0A091B290</accession>
<dbReference type="eggNOG" id="COG2312">
    <property type="taxonomic scope" value="Bacteria"/>
</dbReference>
<sequence>MHRLLLAALLSLAMITSTRAAPPEGEPPETAAKTLVAAAGDARLLLLGEMHGTREIPRLVAHVVEHYAAEGPVLLGLEIPGSGQPHLRRYLDSAGTDADRAALLATPFWNVQGDQHDGRRSHDVIDLIEQVRQLRAQGRDVSLLAYDAEPGRRIDGNQRDRIMAARVRASFNALPRGRLLVLTGNVHAKLVRPDDAPPQMQVPMGHWLSDLGPWSVDIQGFRGAHWACMFGGCGKRLQNPWRRQSGPLKDDEHHYRLMLDRFTVARLVGAP</sequence>
<dbReference type="PATRIC" id="fig|1384056.3.peg.1121"/>